<gene>
    <name evidence="12" type="ORF">BDD21_3935</name>
</gene>
<feature type="domain" description="Cation/H+ exchanger transmembrane" evidence="10">
    <location>
        <begin position="18"/>
        <end position="372"/>
    </location>
</feature>
<evidence type="ECO:0000259" key="10">
    <source>
        <dbReference type="Pfam" id="PF00999"/>
    </source>
</evidence>
<evidence type="ECO:0000313" key="12">
    <source>
        <dbReference type="EMBL" id="RKT46422.1"/>
    </source>
</evidence>
<reference evidence="12 13" key="1">
    <citation type="submission" date="2018-10" db="EMBL/GenBank/DDBJ databases">
        <title>Genomic Encyclopedia of Archaeal and Bacterial Type Strains, Phase II (KMG-II): from individual species to whole genera.</title>
        <authorList>
            <person name="Goeker M."/>
        </authorList>
    </citation>
    <scope>NUCLEOTIDE SEQUENCE [LARGE SCALE GENOMIC DNA]</scope>
    <source>
        <strain evidence="12 13">DSM 235</strain>
    </source>
</reference>
<accession>A0A495VAK6</accession>
<evidence type="ECO:0000256" key="9">
    <source>
        <dbReference type="SAM" id="Phobius"/>
    </source>
</evidence>
<comment type="similarity">
    <text evidence="2">Belongs to the monovalent cation:proton antiporter 2 (CPA2) transporter (TC 2.A.37) family.</text>
</comment>
<evidence type="ECO:0000259" key="11">
    <source>
        <dbReference type="Pfam" id="PF02254"/>
    </source>
</evidence>
<evidence type="ECO:0000256" key="7">
    <source>
        <dbReference type="ARBA" id="ARBA00023065"/>
    </source>
</evidence>
<protein>
    <submittedName>
        <fullName evidence="12">Transporter (CPA2 family)</fullName>
    </submittedName>
</protein>
<dbReference type="PANTHER" id="PTHR42751">
    <property type="entry name" value="SODIUM/HYDROGEN EXCHANGER FAMILY/TRKA DOMAIN PROTEIN"/>
    <property type="match status" value="1"/>
</dbReference>
<dbReference type="SUPFAM" id="SSF51735">
    <property type="entry name" value="NAD(P)-binding Rossmann-fold domains"/>
    <property type="match status" value="1"/>
</dbReference>
<name>A0A495VAK6_9GAMM</name>
<dbReference type="GO" id="GO:1902600">
    <property type="term" value="P:proton transmembrane transport"/>
    <property type="evidence" value="ECO:0007669"/>
    <property type="project" value="InterPro"/>
</dbReference>
<feature type="transmembrane region" description="Helical" evidence="9">
    <location>
        <begin position="90"/>
        <end position="113"/>
    </location>
</feature>
<feature type="transmembrane region" description="Helical" evidence="9">
    <location>
        <begin position="61"/>
        <end position="78"/>
    </location>
</feature>
<evidence type="ECO:0000256" key="8">
    <source>
        <dbReference type="ARBA" id="ARBA00023136"/>
    </source>
</evidence>
<dbReference type="Gene3D" id="3.40.50.720">
    <property type="entry name" value="NAD(P)-binding Rossmann-like Domain"/>
    <property type="match status" value="1"/>
</dbReference>
<sequence>MGGVAMTDAFAELSLLMVIAAVAGAIAVSLKQPLLIAYIVVGIAVGPAGFALVSSHDQIEVLAQVGVAVLLFVVGLKLDLTRVRDIGPVALATGLGQLAFTIVFGFLIILALGKGLVESLYVAVALTFSSTIIIVKLLSDKGELDALHGRIAIGFLIVQDIAVVLAMMAMSSLGTGADASAWIVAIALVGRIAAAALLMFVLMRYVLPDLLHRIARSQELLLIFAIAWGTGLAALGEWVGFSKEAGAFLAGFSLASTAYREVISARLTGIRDFLLLFFFIHLGAELDMTTLGAEVWPAIWLSLFVLIGNPLIVMAIMGGMGYRKRTGFLAGLTVAQISEFSIVFVAMGISLGHVGVEALGLTTLVGLITITLSTYMILYSHPLYRTLAPLLGVFERRRPYRELGDEDTTSDEAQPEVLVIGLGRYGLRLARRLSDEGLQVIGVDSDPDVVRRLAETDLNVRFGDGHDAAFLDSLPMDGLRWAISTLPELDSNRVLLYALAERRFSGEIAVVARDDAQGAQLWQMGAPVILYPFRDAVDFAADNIMAIIRRRSEADATS</sequence>
<keyword evidence="6 9" id="KW-1133">Transmembrane helix</keyword>
<comment type="caution">
    <text evidence="12">The sequence shown here is derived from an EMBL/GenBank/DDBJ whole genome shotgun (WGS) entry which is preliminary data.</text>
</comment>
<keyword evidence="7" id="KW-0406">Ion transport</keyword>
<dbReference type="InterPro" id="IPR006153">
    <property type="entry name" value="Cation/H_exchanger_TM"/>
</dbReference>
<feature type="transmembrane region" description="Helical" evidence="9">
    <location>
        <begin position="6"/>
        <end position="28"/>
    </location>
</feature>
<dbReference type="InterPro" id="IPR036291">
    <property type="entry name" value="NAD(P)-bd_dom_sf"/>
</dbReference>
<dbReference type="Proteomes" id="UP000274556">
    <property type="component" value="Unassembled WGS sequence"/>
</dbReference>
<dbReference type="GO" id="GO:0006813">
    <property type="term" value="P:potassium ion transport"/>
    <property type="evidence" value="ECO:0007669"/>
    <property type="project" value="InterPro"/>
</dbReference>
<evidence type="ECO:0000256" key="3">
    <source>
        <dbReference type="ARBA" id="ARBA00022448"/>
    </source>
</evidence>
<dbReference type="GO" id="GO:0016020">
    <property type="term" value="C:membrane"/>
    <property type="evidence" value="ECO:0007669"/>
    <property type="project" value="UniProtKB-SubCell"/>
</dbReference>
<feature type="transmembrane region" description="Helical" evidence="9">
    <location>
        <begin position="35"/>
        <end position="55"/>
    </location>
</feature>
<dbReference type="Gene3D" id="1.20.1530.20">
    <property type="match status" value="1"/>
</dbReference>
<feature type="transmembrane region" description="Helical" evidence="9">
    <location>
        <begin position="329"/>
        <end position="352"/>
    </location>
</feature>
<keyword evidence="13" id="KW-1185">Reference proteome</keyword>
<keyword evidence="5 9" id="KW-0812">Transmembrane</keyword>
<dbReference type="EMBL" id="RBXL01000001">
    <property type="protein sequence ID" value="RKT46422.1"/>
    <property type="molecule type" value="Genomic_DNA"/>
</dbReference>
<organism evidence="12 13">
    <name type="scientific">Thiocapsa rosea</name>
    <dbReference type="NCBI Taxonomy" id="69360"/>
    <lineage>
        <taxon>Bacteria</taxon>
        <taxon>Pseudomonadati</taxon>
        <taxon>Pseudomonadota</taxon>
        <taxon>Gammaproteobacteria</taxon>
        <taxon>Chromatiales</taxon>
        <taxon>Chromatiaceae</taxon>
        <taxon>Thiocapsa</taxon>
    </lineage>
</organism>
<keyword evidence="4" id="KW-0050">Antiport</keyword>
<dbReference type="PANTHER" id="PTHR42751:SF3">
    <property type="entry name" value="SODIUM_GLUTAMATE SYMPORTER"/>
    <property type="match status" value="1"/>
</dbReference>
<feature type="transmembrane region" description="Helical" evidence="9">
    <location>
        <begin position="182"/>
        <end position="207"/>
    </location>
</feature>
<dbReference type="RefSeq" id="WP_245969697.1">
    <property type="nucleotide sequence ID" value="NZ_RBXL01000001.1"/>
</dbReference>
<evidence type="ECO:0000256" key="1">
    <source>
        <dbReference type="ARBA" id="ARBA00004141"/>
    </source>
</evidence>
<feature type="transmembrane region" description="Helical" evidence="9">
    <location>
        <begin position="299"/>
        <end position="317"/>
    </location>
</feature>
<evidence type="ECO:0000313" key="13">
    <source>
        <dbReference type="Proteomes" id="UP000274556"/>
    </source>
</evidence>
<dbReference type="Pfam" id="PF00999">
    <property type="entry name" value="Na_H_Exchanger"/>
    <property type="match status" value="1"/>
</dbReference>
<keyword evidence="3" id="KW-0813">Transport</keyword>
<comment type="subcellular location">
    <subcellularLocation>
        <location evidence="1">Membrane</location>
        <topology evidence="1">Multi-pass membrane protein</topology>
    </subcellularLocation>
</comment>
<feature type="transmembrane region" description="Helical" evidence="9">
    <location>
        <begin position="119"/>
        <end position="139"/>
    </location>
</feature>
<evidence type="ECO:0000256" key="2">
    <source>
        <dbReference type="ARBA" id="ARBA00005551"/>
    </source>
</evidence>
<evidence type="ECO:0000256" key="6">
    <source>
        <dbReference type="ARBA" id="ARBA00022989"/>
    </source>
</evidence>
<dbReference type="AlphaFoldDB" id="A0A495VAK6"/>
<feature type="transmembrane region" description="Helical" evidence="9">
    <location>
        <begin position="151"/>
        <end position="170"/>
    </location>
</feature>
<proteinExistence type="inferred from homology"/>
<dbReference type="InterPro" id="IPR038770">
    <property type="entry name" value="Na+/solute_symporter_sf"/>
</dbReference>
<feature type="domain" description="RCK N-terminal" evidence="11">
    <location>
        <begin position="417"/>
        <end position="532"/>
    </location>
</feature>
<dbReference type="InterPro" id="IPR003148">
    <property type="entry name" value="RCK_N"/>
</dbReference>
<keyword evidence="8 9" id="KW-0472">Membrane</keyword>
<dbReference type="Pfam" id="PF02254">
    <property type="entry name" value="TrkA_N"/>
    <property type="match status" value="1"/>
</dbReference>
<evidence type="ECO:0000256" key="4">
    <source>
        <dbReference type="ARBA" id="ARBA00022449"/>
    </source>
</evidence>
<feature type="transmembrane region" description="Helical" evidence="9">
    <location>
        <begin position="219"/>
        <end position="239"/>
    </location>
</feature>
<evidence type="ECO:0000256" key="5">
    <source>
        <dbReference type="ARBA" id="ARBA00022692"/>
    </source>
</evidence>
<feature type="transmembrane region" description="Helical" evidence="9">
    <location>
        <begin position="358"/>
        <end position="378"/>
    </location>
</feature>
<dbReference type="GO" id="GO:0015297">
    <property type="term" value="F:antiporter activity"/>
    <property type="evidence" value="ECO:0007669"/>
    <property type="project" value="UniProtKB-KW"/>
</dbReference>